<proteinExistence type="predicted"/>
<evidence type="ECO:0000313" key="3">
    <source>
        <dbReference type="Proteomes" id="UP000228921"/>
    </source>
</evidence>
<dbReference type="EMBL" id="PGTK01000001">
    <property type="protein sequence ID" value="PJF32301.1"/>
    <property type="molecule type" value="Genomic_DNA"/>
</dbReference>
<organism evidence="2 3">
    <name type="scientific">Candidatus Thermofonsia Clade 1 bacterium</name>
    <dbReference type="NCBI Taxonomy" id="2364210"/>
    <lineage>
        <taxon>Bacteria</taxon>
        <taxon>Bacillati</taxon>
        <taxon>Chloroflexota</taxon>
        <taxon>Candidatus Thermofontia</taxon>
        <taxon>Candidatus Thermofonsia Clade 1</taxon>
    </lineage>
</organism>
<sequence length="567" mass="63214">MQNLAQTLADYDLELLRVIANRWDVELPRSVKGAVAALSKVMLDRERAAAIWARLSDEQRGVLQTLLGSAGYKMPAPMFKRIAGEVRQMGVERLVREKPYLSPVSHAEALYYLGLIAFGGGQAFVYVPSDLAPLLPIEKTGYDLSAPAQRSEPLLSLPEPQGIRAADTSLVDDLTTFLAACYNEDVPLVNESLSDEQRMALEPFFIGKVEVARLALMVSLALDMGIAGLESEKIKPVPAKARSWLDAPRPAQVRALAEGWQGSRRFNELFHVPTLKVERTGTWQNDPLLARQAICGYLEMVPPNGWWSVDELIETIHEEEPDFMRPDGDYESWYIRDAKTNKYLRGFEHWHAVDGAVLRFILTVPMHWLGLVDIAENGAVCRLTPYGRALVGVSEWPPNPPPNAPNEGKPITVDAEGTCRAMRATNRYERFQLARFTNWIGGVSSVEGYQYLITPESVARAQKQGVRAEQIITFLRRVTGDKVPTAVIQQLQTWASAQAQTATLEQLWVLRLPSEALLDKLFELPKVRRFLGARLGAQAVAVRADQREALIKALRENNLQVEVSGAE</sequence>
<comment type="caution">
    <text evidence="2">The sequence shown here is derived from an EMBL/GenBank/DDBJ whole genome shotgun (WGS) entry which is preliminary data.</text>
</comment>
<evidence type="ECO:0000259" key="1">
    <source>
        <dbReference type="Pfam" id="PF13625"/>
    </source>
</evidence>
<accession>A0A2M8P429</accession>
<gene>
    <name evidence="2" type="ORF">CUN51_01345</name>
</gene>
<dbReference type="AlphaFoldDB" id="A0A2M8P429"/>
<protein>
    <recommendedName>
        <fullName evidence="1">Helicase XPB/Ssl2 N-terminal domain-containing protein</fullName>
    </recommendedName>
</protein>
<dbReference type="Proteomes" id="UP000228921">
    <property type="component" value="Unassembled WGS sequence"/>
</dbReference>
<dbReference type="Pfam" id="PF13625">
    <property type="entry name" value="Helicase_C_3"/>
    <property type="match status" value="1"/>
</dbReference>
<feature type="domain" description="Helicase XPB/Ssl2 N-terminal" evidence="1">
    <location>
        <begin position="450"/>
        <end position="535"/>
    </location>
</feature>
<evidence type="ECO:0000313" key="2">
    <source>
        <dbReference type="EMBL" id="PJF32301.1"/>
    </source>
</evidence>
<name>A0A2M8P429_9CHLR</name>
<dbReference type="InterPro" id="IPR032830">
    <property type="entry name" value="XPB/Ssl2_N"/>
</dbReference>
<reference evidence="2 3" key="1">
    <citation type="submission" date="2017-11" db="EMBL/GenBank/DDBJ databases">
        <title>Evolution of Phototrophy in the Chloroflexi Phylum Driven by Horizontal Gene Transfer.</title>
        <authorList>
            <person name="Ward L.M."/>
            <person name="Hemp J."/>
            <person name="Shih P.M."/>
            <person name="Mcglynn S.E."/>
            <person name="Fischer W."/>
        </authorList>
    </citation>
    <scope>NUCLEOTIDE SEQUENCE [LARGE SCALE GENOMIC DNA]</scope>
    <source>
        <strain evidence="2">CP2_2F</strain>
    </source>
</reference>